<dbReference type="PRINTS" id="PR00906">
    <property type="entry name" value="SECA"/>
</dbReference>
<keyword evidence="3 14" id="KW-1003">Cell membrane</keyword>
<evidence type="ECO:0000256" key="12">
    <source>
        <dbReference type="ARBA" id="ARBA00023010"/>
    </source>
</evidence>
<dbReference type="Gene3D" id="3.90.1440.10">
    <property type="entry name" value="SecA, preprotein cross-linking domain"/>
    <property type="match status" value="1"/>
</dbReference>
<dbReference type="GO" id="GO:0046872">
    <property type="term" value="F:metal ion binding"/>
    <property type="evidence" value="ECO:0007669"/>
    <property type="project" value="UniProtKB-KW"/>
</dbReference>
<dbReference type="GO" id="GO:0043952">
    <property type="term" value="P:protein transport by the Sec complex"/>
    <property type="evidence" value="ECO:0007669"/>
    <property type="project" value="UniProtKB-ARBA"/>
</dbReference>
<dbReference type="GO" id="GO:0065002">
    <property type="term" value="P:intracellular protein transmembrane transport"/>
    <property type="evidence" value="ECO:0007669"/>
    <property type="project" value="UniProtKB-UniRule"/>
</dbReference>
<dbReference type="GO" id="GO:0006605">
    <property type="term" value="P:protein targeting"/>
    <property type="evidence" value="ECO:0007669"/>
    <property type="project" value="UniProtKB-UniRule"/>
</dbReference>
<dbReference type="InterPro" id="IPR000185">
    <property type="entry name" value="SecA"/>
</dbReference>
<evidence type="ECO:0000256" key="4">
    <source>
        <dbReference type="ARBA" id="ARBA00022490"/>
    </source>
</evidence>
<evidence type="ECO:0000313" key="20">
    <source>
        <dbReference type="EMBL" id="EKE44619.1"/>
    </source>
</evidence>
<dbReference type="InterPro" id="IPR014001">
    <property type="entry name" value="Helicase_ATP-bd"/>
</dbReference>
<name>K2HP40_9RHOB</name>
<dbReference type="InterPro" id="IPR011130">
    <property type="entry name" value="SecA_preprotein_X-link_dom"/>
</dbReference>
<dbReference type="PANTHER" id="PTHR30612:SF0">
    <property type="entry name" value="CHLOROPLAST PROTEIN-TRANSPORTING ATPASE"/>
    <property type="match status" value="1"/>
</dbReference>
<dbReference type="GO" id="GO:0005829">
    <property type="term" value="C:cytosol"/>
    <property type="evidence" value="ECO:0007669"/>
    <property type="project" value="TreeGrafter"/>
</dbReference>
<dbReference type="NCBIfam" id="NF009538">
    <property type="entry name" value="PRK12904.1"/>
    <property type="match status" value="1"/>
</dbReference>
<evidence type="ECO:0000259" key="17">
    <source>
        <dbReference type="PROSITE" id="PS51192"/>
    </source>
</evidence>
<dbReference type="InterPro" id="IPR020937">
    <property type="entry name" value="SecA_CS"/>
</dbReference>
<dbReference type="SUPFAM" id="SSF52540">
    <property type="entry name" value="P-loop containing nucleoside triphosphate hydrolases"/>
    <property type="match status" value="2"/>
</dbReference>
<dbReference type="InterPro" id="IPR036266">
    <property type="entry name" value="SecA_Wing/Scaffold_sf"/>
</dbReference>
<keyword evidence="7 14" id="KW-0547">Nucleotide-binding</keyword>
<evidence type="ECO:0000256" key="15">
    <source>
        <dbReference type="RuleBase" id="RU003874"/>
    </source>
</evidence>
<dbReference type="Gene3D" id="1.10.3060.10">
    <property type="entry name" value="Helical scaffold and wing domains of SecA"/>
    <property type="match status" value="1"/>
</dbReference>
<dbReference type="Gene3D" id="3.40.50.300">
    <property type="entry name" value="P-loop containing nucleotide triphosphate hydrolases"/>
    <property type="match status" value="2"/>
</dbReference>
<dbReference type="Pfam" id="PF01043">
    <property type="entry name" value="SecA_PP_bind"/>
    <property type="match status" value="1"/>
</dbReference>
<feature type="binding site" evidence="14">
    <location>
        <begin position="107"/>
        <end position="111"/>
    </location>
    <ligand>
        <name>ATP</name>
        <dbReference type="ChEBI" id="CHEBI:30616"/>
    </ligand>
</feature>
<evidence type="ECO:0000256" key="13">
    <source>
        <dbReference type="ARBA" id="ARBA00023136"/>
    </source>
</evidence>
<feature type="domain" description="Helicase ATP-binding" evidence="17">
    <location>
        <begin position="91"/>
        <end position="249"/>
    </location>
</feature>
<evidence type="ECO:0000256" key="11">
    <source>
        <dbReference type="ARBA" id="ARBA00022967"/>
    </source>
</evidence>
<dbReference type="FunFam" id="3.40.50.300:FF:000113">
    <property type="entry name" value="Preprotein translocase subunit SecA"/>
    <property type="match status" value="1"/>
</dbReference>
<feature type="compositionally biased region" description="Low complexity" evidence="16">
    <location>
        <begin position="839"/>
        <end position="853"/>
    </location>
</feature>
<dbReference type="PATRIC" id="fig|1231392.3.peg.1463"/>
<dbReference type="EMBL" id="AMGO01000021">
    <property type="protein sequence ID" value="EKE44619.1"/>
    <property type="molecule type" value="Genomic_DNA"/>
</dbReference>
<keyword evidence="11 14" id="KW-1278">Translocase</keyword>
<evidence type="ECO:0000256" key="14">
    <source>
        <dbReference type="HAMAP-Rule" id="MF_01382"/>
    </source>
</evidence>
<keyword evidence="6" id="KW-0479">Metal-binding</keyword>
<feature type="compositionally biased region" description="Basic and acidic residues" evidence="16">
    <location>
        <begin position="1083"/>
        <end position="1106"/>
    </location>
</feature>
<keyword evidence="13 14" id="KW-0472">Membrane</keyword>
<dbReference type="eggNOG" id="COG0653">
    <property type="taxonomic scope" value="Bacteria"/>
</dbReference>
<evidence type="ECO:0000256" key="1">
    <source>
        <dbReference type="ARBA" id="ARBA00007650"/>
    </source>
</evidence>
<dbReference type="Pfam" id="PF21090">
    <property type="entry name" value="P-loop_SecA"/>
    <property type="match status" value="1"/>
</dbReference>
<evidence type="ECO:0000256" key="16">
    <source>
        <dbReference type="SAM" id="MobiDB-lite"/>
    </source>
</evidence>
<evidence type="ECO:0000256" key="3">
    <source>
        <dbReference type="ARBA" id="ARBA00022475"/>
    </source>
</evidence>
<dbReference type="InterPro" id="IPR014018">
    <property type="entry name" value="SecA_motor_DEAD"/>
</dbReference>
<dbReference type="InterPro" id="IPR027417">
    <property type="entry name" value="P-loop_NTPase"/>
</dbReference>
<dbReference type="InterPro" id="IPR036670">
    <property type="entry name" value="SecA_X-link_sf"/>
</dbReference>
<dbReference type="SUPFAM" id="SSF81767">
    <property type="entry name" value="Pre-protein crosslinking domain of SecA"/>
    <property type="match status" value="1"/>
</dbReference>
<dbReference type="Pfam" id="PF07517">
    <property type="entry name" value="SecA_DEAD"/>
    <property type="match status" value="1"/>
</dbReference>
<feature type="binding site" evidence="14">
    <location>
        <position position="502"/>
    </location>
    <ligand>
        <name>ATP</name>
        <dbReference type="ChEBI" id="CHEBI:30616"/>
    </ligand>
</feature>
<dbReference type="GO" id="GO:0005886">
    <property type="term" value="C:plasma membrane"/>
    <property type="evidence" value="ECO:0007669"/>
    <property type="project" value="UniProtKB-SubCell"/>
</dbReference>
<dbReference type="PROSITE" id="PS51194">
    <property type="entry name" value="HELICASE_CTER"/>
    <property type="match status" value="1"/>
</dbReference>
<keyword evidence="4 14" id="KW-0963">Cytoplasm</keyword>
<accession>K2HP40</accession>
<dbReference type="EC" id="7.4.2.8" evidence="14"/>
<evidence type="ECO:0000256" key="10">
    <source>
        <dbReference type="ARBA" id="ARBA00022927"/>
    </source>
</evidence>
<comment type="function">
    <text evidence="14">Part of the Sec protein translocase complex. Interacts with the SecYEG preprotein conducting channel. Has a central role in coupling the hydrolysis of ATP to the transfer of proteins into and across the cell membrane, serving both as a receptor for the preprotein-SecB complex and as an ATP-driven molecular motor driving the stepwise translocation of polypeptide chains across the membrane.</text>
</comment>
<comment type="similarity">
    <text evidence="1 14 15">Belongs to the SecA family.</text>
</comment>
<comment type="caution">
    <text evidence="20">The sequence shown here is derived from an EMBL/GenBank/DDBJ whole genome shotgun (WGS) entry which is preliminary data.</text>
</comment>
<keyword evidence="5" id="KW-0997">Cell inner membrane</keyword>
<dbReference type="InterPro" id="IPR001650">
    <property type="entry name" value="Helicase_C-like"/>
</dbReference>
<dbReference type="HAMAP" id="MF_01382">
    <property type="entry name" value="SecA"/>
    <property type="match status" value="1"/>
</dbReference>
<sequence>MLGLGSVAKKVFGTPNDRKVKATRPLVDRINALEPEFEALSDDEIKARTRTLTDRAKAGEKLDDLLPEAFANCREAARRSLGLRAFDVQLMGGIFLHQGNIAEMKTGEGKTLVATFPAYLNALSGKGVHIVTVNDYLARRDADWMSKVYTALGMTCGVVYPQQPDGEKRAAYACDVTYATNNELGFDYLRDNMKSSLSDMYQRGHNFAIVDEVDSILIDEARTPLIISGPSQDRSEMYKTVDTVIPLLTDAHFSLDEKTRNVTFTDEGNEFLENHLAGAGILPEGQSLYDPESTTLVHHVNQGLRAHKLFQRDKDYIVRNGEVVLIDEFTGRMMTGRRLSDGLHQAIEAKENVQIQPENVTLASVTFQNYFRLYDKLAGMTGTALTEAEEFGEIYGLGVVEVPTNRPIARVDEHDAVYRTAREKLDAIVAAIKAAHDKGQPVLVGTTSIEKSESLSALLQKEGVPHNVLNARQHEQEAQIVADAGKLGAVTIATNMAGRGTDIQLGGNVDMKVMQALEADPEADPEEVRARIAAETASEKEKVKEAGGLFVLATERHESRRIDNQLRGRSGRQGDPGRSSFFLSLEDDLMRIFGSERLDSVLSKLGMKEGEAIVHPWVNKSLEKAQAKVEGRNFDIRKQLLKFDDVMNDQRKVIFGQRREIMETDEVAEIARDMRHQVIDDLIAAHIPPKSYADQWDGEGLYVAALEKLGIDVPVIAWTEEDGVDEAVIRERLEKASDEFMDDKAARFGAENMRTIEKQILLQTIDAKWREHLVTLEHLRSVVGFRGYAQRDPLNEYKNEAFQLFESMLDSLREDVTQKLANIRPLSPEEQQRMLAQIEAQRQAIQSQAQATPRRARPRPKPRHPVSPRPIRPHGAIRAATIPAPADRARSSSIATARSPDPPGARPAGAGRLFAAREALRFLQHVQVHVVAHVSFRRLAQRLEIPRVIPALAQPFIDDQPPRLAAAHIGIETVQIPPVVRHAAKSRQRLGMVGIGGKVRHLVRVGIEVEKLFGIEGAARVFPAPLPQRDHRRLGPFGGVFHRDGRPARLSFRGRDQRPAVDPRLHIHHGNTGQIAQRRRHVDGRDGRVDPHGRQPRRGDHQRNARRSFAEAHLEPQSPLAQHVAVIGQKDHDRLLPGCLQGGEDLADLFVDIGQVGEIAAPRAADLVVADVETRPVVCIEQPPRMRVLIAVGDGGHLGQQVVAIGIEIPEPPSRDIGIVRMGEADGQRPGPRIVTA</sequence>
<evidence type="ECO:0000256" key="9">
    <source>
        <dbReference type="ARBA" id="ARBA00022840"/>
    </source>
</evidence>
<dbReference type="Pfam" id="PF07516">
    <property type="entry name" value="SecA_SW"/>
    <property type="match status" value="1"/>
</dbReference>
<feature type="domain" description="SecA family profile" evidence="19">
    <location>
        <begin position="5"/>
        <end position="614"/>
    </location>
</feature>
<dbReference type="GO" id="GO:0031522">
    <property type="term" value="C:cell envelope Sec protein transport complex"/>
    <property type="evidence" value="ECO:0007669"/>
    <property type="project" value="TreeGrafter"/>
</dbReference>
<dbReference type="NCBIfam" id="TIGR00963">
    <property type="entry name" value="secA"/>
    <property type="match status" value="1"/>
</dbReference>
<dbReference type="InterPro" id="IPR011115">
    <property type="entry name" value="SecA_DEAD"/>
</dbReference>
<comment type="subcellular location">
    <subcellularLocation>
        <location evidence="14">Cell membrane</location>
        <topology evidence="14">Peripheral membrane protein</topology>
        <orientation evidence="14">Cytoplasmic side</orientation>
    </subcellularLocation>
    <subcellularLocation>
        <location evidence="14">Cytoplasm</location>
    </subcellularLocation>
    <text evidence="14">Distribution is 50-50.</text>
</comment>
<keyword evidence="10 14" id="KW-0653">Protein transport</keyword>
<organism evidence="20 21">
    <name type="scientific">Oceaniovalibus guishaninsula JLT2003</name>
    <dbReference type="NCBI Taxonomy" id="1231392"/>
    <lineage>
        <taxon>Bacteria</taxon>
        <taxon>Pseudomonadati</taxon>
        <taxon>Pseudomonadota</taxon>
        <taxon>Alphaproteobacteria</taxon>
        <taxon>Rhodobacterales</taxon>
        <taxon>Roseobacteraceae</taxon>
        <taxon>Oceaniovalibus</taxon>
    </lineage>
</organism>
<feature type="region of interest" description="Disordered" evidence="16">
    <location>
        <begin position="1063"/>
        <end position="1106"/>
    </location>
</feature>
<dbReference type="GO" id="GO:0017038">
    <property type="term" value="P:protein import"/>
    <property type="evidence" value="ECO:0007669"/>
    <property type="project" value="InterPro"/>
</dbReference>
<dbReference type="GO" id="GO:0008564">
    <property type="term" value="F:protein-exporting ATPase activity"/>
    <property type="evidence" value="ECO:0007669"/>
    <property type="project" value="UniProtKB-EC"/>
</dbReference>
<dbReference type="PROSITE" id="PS01312">
    <property type="entry name" value="SECA"/>
    <property type="match status" value="1"/>
</dbReference>
<evidence type="ECO:0000259" key="19">
    <source>
        <dbReference type="PROSITE" id="PS51196"/>
    </source>
</evidence>
<keyword evidence="2 14" id="KW-0813">Transport</keyword>
<dbReference type="PROSITE" id="PS51192">
    <property type="entry name" value="HELICASE_ATP_BIND_1"/>
    <property type="match status" value="1"/>
</dbReference>
<evidence type="ECO:0000256" key="2">
    <source>
        <dbReference type="ARBA" id="ARBA00022448"/>
    </source>
</evidence>
<evidence type="ECO:0000313" key="21">
    <source>
        <dbReference type="Proteomes" id="UP000006765"/>
    </source>
</evidence>
<protein>
    <recommendedName>
        <fullName evidence="14 15">Protein translocase subunit SecA</fullName>
        <ecNumber evidence="14">7.4.2.8</ecNumber>
    </recommendedName>
</protein>
<dbReference type="SMART" id="SM00958">
    <property type="entry name" value="SecA_PP_bind"/>
    <property type="match status" value="1"/>
</dbReference>
<dbReference type="CDD" id="cd18803">
    <property type="entry name" value="SF2_C_secA"/>
    <property type="match status" value="1"/>
</dbReference>
<dbReference type="PROSITE" id="PS51196">
    <property type="entry name" value="SECA_MOTOR_DEAD"/>
    <property type="match status" value="1"/>
</dbReference>
<dbReference type="InterPro" id="IPR011116">
    <property type="entry name" value="SecA_Wing/Scaffold"/>
</dbReference>
<feature type="binding site" evidence="14">
    <location>
        <position position="89"/>
    </location>
    <ligand>
        <name>ATP</name>
        <dbReference type="ChEBI" id="CHEBI:30616"/>
    </ligand>
</feature>
<feature type="domain" description="Helicase C-terminal" evidence="18">
    <location>
        <begin position="424"/>
        <end position="622"/>
    </location>
</feature>
<evidence type="ECO:0000256" key="7">
    <source>
        <dbReference type="ARBA" id="ARBA00022741"/>
    </source>
</evidence>
<dbReference type="InterPro" id="IPR044722">
    <property type="entry name" value="SecA_SF2_C"/>
</dbReference>
<dbReference type="FunFam" id="1.10.3060.10:FF:000003">
    <property type="entry name" value="Protein translocase subunit SecA"/>
    <property type="match status" value="1"/>
</dbReference>
<evidence type="ECO:0000256" key="8">
    <source>
        <dbReference type="ARBA" id="ARBA00022833"/>
    </source>
</evidence>
<proteinExistence type="inferred from homology"/>
<comment type="subunit">
    <text evidence="14">Monomer and homodimer. Part of the essential Sec protein translocation apparatus which comprises SecA, SecYEG and auxiliary proteins SecDF-YajC and YidC.</text>
</comment>
<keyword evidence="12 14" id="KW-0811">Translocation</keyword>
<gene>
    <name evidence="14" type="primary">secA</name>
    <name evidence="20" type="ORF">OCGS_1457</name>
</gene>
<dbReference type="Proteomes" id="UP000006765">
    <property type="component" value="Unassembled WGS sequence"/>
</dbReference>
<reference evidence="20 21" key="1">
    <citation type="journal article" date="2012" name="J. Bacteriol.">
        <title>Draft Genome Sequence of Oceaniovalibus guishaninsula JLT2003T.</title>
        <authorList>
            <person name="Tang K."/>
            <person name="Liu K."/>
            <person name="Jiao N."/>
        </authorList>
    </citation>
    <scope>NUCLEOTIDE SEQUENCE [LARGE SCALE GENOMIC DNA]</scope>
    <source>
        <strain evidence="20 21">JLT2003</strain>
    </source>
</reference>
<evidence type="ECO:0000256" key="6">
    <source>
        <dbReference type="ARBA" id="ARBA00022723"/>
    </source>
</evidence>
<dbReference type="FunFam" id="3.90.1440.10:FF:000001">
    <property type="entry name" value="Preprotein translocase subunit SecA"/>
    <property type="match status" value="1"/>
</dbReference>
<keyword evidence="9 14" id="KW-0067">ATP-binding</keyword>
<dbReference type="GO" id="GO:0005524">
    <property type="term" value="F:ATP binding"/>
    <property type="evidence" value="ECO:0007669"/>
    <property type="project" value="UniProtKB-UniRule"/>
</dbReference>
<dbReference type="AlphaFoldDB" id="K2HP40"/>
<feature type="region of interest" description="Disordered" evidence="16">
    <location>
        <begin position="839"/>
        <end position="909"/>
    </location>
</feature>
<evidence type="ECO:0000256" key="5">
    <source>
        <dbReference type="ARBA" id="ARBA00022519"/>
    </source>
</evidence>
<dbReference type="PANTHER" id="PTHR30612">
    <property type="entry name" value="SECA INNER MEMBRANE COMPONENT OF SEC PROTEIN SECRETION SYSTEM"/>
    <property type="match status" value="1"/>
</dbReference>
<comment type="catalytic activity">
    <reaction evidence="14">
        <text>ATP + H2O + cellular proteinSide 1 = ADP + phosphate + cellular proteinSide 2.</text>
        <dbReference type="EC" id="7.4.2.8"/>
    </reaction>
</comment>
<dbReference type="SUPFAM" id="SSF81886">
    <property type="entry name" value="Helical scaffold and wing domains of SecA"/>
    <property type="match status" value="1"/>
</dbReference>
<keyword evidence="21" id="KW-1185">Reference proteome</keyword>
<dbReference type="CDD" id="cd17928">
    <property type="entry name" value="DEXDc_SecA"/>
    <property type="match status" value="1"/>
</dbReference>
<evidence type="ECO:0000259" key="18">
    <source>
        <dbReference type="PROSITE" id="PS51194"/>
    </source>
</evidence>
<dbReference type="STRING" id="1231392.OCGS_1457"/>
<keyword evidence="8" id="KW-0862">Zinc</keyword>
<feature type="compositionally biased region" description="Basic residues" evidence="16">
    <location>
        <begin position="854"/>
        <end position="866"/>
    </location>
</feature>
<dbReference type="SMART" id="SM00957">
    <property type="entry name" value="SecA_DEAD"/>
    <property type="match status" value="1"/>
</dbReference>